<accession>A0ABQ5WSU4</accession>
<evidence type="ECO:0000259" key="1">
    <source>
        <dbReference type="Pfam" id="PF13403"/>
    </source>
</evidence>
<evidence type="ECO:0000313" key="2">
    <source>
        <dbReference type="EMBL" id="GLQ66439.1"/>
    </source>
</evidence>
<protein>
    <recommendedName>
        <fullName evidence="1">Hedgehog/Intein (Hint) domain-containing protein</fullName>
    </recommendedName>
</protein>
<comment type="caution">
    <text evidence="2">The sequence shown here is derived from an EMBL/GenBank/DDBJ whole genome shotgun (WGS) entry which is preliminary data.</text>
</comment>
<dbReference type="EMBL" id="BSNV01000010">
    <property type="protein sequence ID" value="GLQ66439.1"/>
    <property type="molecule type" value="Genomic_DNA"/>
</dbReference>
<reference evidence="3" key="1">
    <citation type="journal article" date="2019" name="Int. J. Syst. Evol. Microbiol.">
        <title>The Global Catalogue of Microorganisms (GCM) 10K type strain sequencing project: providing services to taxonomists for standard genome sequencing and annotation.</title>
        <authorList>
            <consortium name="The Broad Institute Genomics Platform"/>
            <consortium name="The Broad Institute Genome Sequencing Center for Infectious Disease"/>
            <person name="Wu L."/>
            <person name="Ma J."/>
        </authorList>
    </citation>
    <scope>NUCLEOTIDE SEQUENCE [LARGE SCALE GENOMIC DNA]</scope>
    <source>
        <strain evidence="3">NBRC 3266</strain>
    </source>
</reference>
<dbReference type="Pfam" id="PF13403">
    <property type="entry name" value="Hint_2"/>
    <property type="match status" value="1"/>
</dbReference>
<keyword evidence="3" id="KW-1185">Reference proteome</keyword>
<feature type="domain" description="Hedgehog/Intein (Hint)" evidence="1">
    <location>
        <begin position="3"/>
        <end position="120"/>
    </location>
</feature>
<organism evidence="2 3">
    <name type="scientific">Gluconobacter kondonii</name>
    <dbReference type="NCBI Taxonomy" id="941463"/>
    <lineage>
        <taxon>Bacteria</taxon>
        <taxon>Pseudomonadati</taxon>
        <taxon>Pseudomonadota</taxon>
        <taxon>Alphaproteobacteria</taxon>
        <taxon>Acetobacterales</taxon>
        <taxon>Acetobacteraceae</taxon>
        <taxon>Gluconobacter</taxon>
    </lineage>
</organism>
<evidence type="ECO:0000313" key="3">
    <source>
        <dbReference type="Proteomes" id="UP001156629"/>
    </source>
</evidence>
<proteinExistence type="predicted"/>
<dbReference type="InterPro" id="IPR028992">
    <property type="entry name" value="Hedgehog/Intein_dom"/>
</dbReference>
<sequence>MIVGDEIIAYIDGIPTPRRVIWAGQAHCTVRPDLPNDQAGYPVRIIKDAITDGVPFKDMLITAEHCLFFDGKFVPARMLVNGRSIFFDKSITSYDYYHIETEEHSIIMADGMLTESYLDTGNRRSFSQKGNVVSLTSSRNLTWDDAAAPLGVSREFAEPLFRQAEARAITAGVTQKDAAPELTEEANLHLITDTGVSIRPTREHNGRIMFMIPTGVQSIRIASNASRPSDVVGPFVDDRRYFGVAVGDITLFEGNRSRTIISHLTDRELDGWNTLEWEDCRWTSGNGLLPLGERHPNSVALIAIQIKKTGPYLATDAVQKKAALRA</sequence>
<name>A0ABQ5WSU4_9PROT</name>
<gene>
    <name evidence="2" type="ORF">GCM10007870_20230</name>
</gene>
<dbReference type="Proteomes" id="UP001156629">
    <property type="component" value="Unassembled WGS sequence"/>
</dbReference>